<feature type="region of interest" description="Disordered" evidence="1">
    <location>
        <begin position="279"/>
        <end position="317"/>
    </location>
</feature>
<proteinExistence type="predicted"/>
<feature type="compositionally biased region" description="Pro residues" evidence="1">
    <location>
        <begin position="350"/>
        <end position="363"/>
    </location>
</feature>
<dbReference type="EMBL" id="JAWWNJ010000011">
    <property type="protein sequence ID" value="KAK7045292.1"/>
    <property type="molecule type" value="Genomic_DNA"/>
</dbReference>
<comment type="caution">
    <text evidence="2">The sequence shown here is derived from an EMBL/GenBank/DDBJ whole genome shotgun (WGS) entry which is preliminary data.</text>
</comment>
<feature type="compositionally biased region" description="Basic and acidic residues" evidence="1">
    <location>
        <begin position="365"/>
        <end position="379"/>
    </location>
</feature>
<feature type="compositionally biased region" description="Pro residues" evidence="1">
    <location>
        <begin position="308"/>
        <end position="317"/>
    </location>
</feature>
<gene>
    <name evidence="2" type="ORF">R3P38DRAFT_3177511</name>
</gene>
<dbReference type="Proteomes" id="UP001362999">
    <property type="component" value="Unassembled WGS sequence"/>
</dbReference>
<evidence type="ECO:0000313" key="3">
    <source>
        <dbReference type="Proteomes" id="UP001362999"/>
    </source>
</evidence>
<feature type="region of interest" description="Disordered" evidence="1">
    <location>
        <begin position="343"/>
        <end position="399"/>
    </location>
</feature>
<organism evidence="2 3">
    <name type="scientific">Favolaschia claudopus</name>
    <dbReference type="NCBI Taxonomy" id="2862362"/>
    <lineage>
        <taxon>Eukaryota</taxon>
        <taxon>Fungi</taxon>
        <taxon>Dikarya</taxon>
        <taxon>Basidiomycota</taxon>
        <taxon>Agaricomycotina</taxon>
        <taxon>Agaricomycetes</taxon>
        <taxon>Agaricomycetidae</taxon>
        <taxon>Agaricales</taxon>
        <taxon>Marasmiineae</taxon>
        <taxon>Mycenaceae</taxon>
        <taxon>Favolaschia</taxon>
    </lineage>
</organism>
<protein>
    <submittedName>
        <fullName evidence="2">Uncharacterized protein</fullName>
    </submittedName>
</protein>
<reference evidence="2 3" key="1">
    <citation type="journal article" date="2024" name="J Genomics">
        <title>Draft genome sequencing and assembly of Favolaschia claudopus CIRM-BRFM 2984 isolated from oak limbs.</title>
        <authorList>
            <person name="Navarro D."/>
            <person name="Drula E."/>
            <person name="Chaduli D."/>
            <person name="Cazenave R."/>
            <person name="Ahrendt S."/>
            <person name="Wang J."/>
            <person name="Lipzen A."/>
            <person name="Daum C."/>
            <person name="Barry K."/>
            <person name="Grigoriev I.V."/>
            <person name="Favel A."/>
            <person name="Rosso M.N."/>
            <person name="Martin F."/>
        </authorList>
    </citation>
    <scope>NUCLEOTIDE SEQUENCE [LARGE SCALE GENOMIC DNA]</scope>
    <source>
        <strain evidence="2 3">CIRM-BRFM 2984</strain>
    </source>
</reference>
<dbReference type="AlphaFoldDB" id="A0AAW0D376"/>
<evidence type="ECO:0000313" key="2">
    <source>
        <dbReference type="EMBL" id="KAK7045292.1"/>
    </source>
</evidence>
<sequence>MPHLASTPFLTPPPRPSSPIFDARTPYAHHILVLPPPAFSYTTAHCTLPLDKGISRSNARQGIGARHRTTPHALLLLILLPTISMTDDASYASRLAYLTVPRHILRAAHATAAHRDDADDALSPLRADQTSSYVRCLTPRSYARIHRPSTQVETTRMLRRERTGIPPSLVHVMPSDYTLLDLLIHWLISFGIRSTCACGRAPSSSSTSTPAATLLLPHQHPTQTTPHPHPATYMAGPPTATPRADDATPSPSTLPHPTRNTSSTIVSFTLPHLSSSSGFDISYHHHTPHRQPDGGRHLSRRHPSLYAAPPPPPAFDVPSPPRSAHVHVPILVILLYHPRVSLSSSTRLPTSPPLPTHSTPPPTSTDERNERNTHPHTESARSPNLKYVKAAPPRFATST</sequence>
<evidence type="ECO:0000256" key="1">
    <source>
        <dbReference type="SAM" id="MobiDB-lite"/>
    </source>
</evidence>
<keyword evidence="3" id="KW-1185">Reference proteome</keyword>
<feature type="region of interest" description="Disordered" evidence="1">
    <location>
        <begin position="218"/>
        <end position="263"/>
    </location>
</feature>
<name>A0AAW0D376_9AGAR</name>
<feature type="compositionally biased region" description="Polar residues" evidence="1">
    <location>
        <begin position="249"/>
        <end position="263"/>
    </location>
</feature>
<accession>A0AAW0D376</accession>